<dbReference type="EC" id="3.1.13.1" evidence="8"/>
<feature type="compositionally biased region" description="Basic residues" evidence="9">
    <location>
        <begin position="729"/>
        <end position="743"/>
    </location>
</feature>
<keyword evidence="6 8" id="KW-0269">Exonuclease</keyword>
<dbReference type="PROSITE" id="PS01175">
    <property type="entry name" value="RIBONUCLEASE_II"/>
    <property type="match status" value="1"/>
</dbReference>
<dbReference type="InterPro" id="IPR012340">
    <property type="entry name" value="NA-bd_OB-fold"/>
</dbReference>
<accession>D2MM97</accession>
<dbReference type="InterPro" id="IPR004476">
    <property type="entry name" value="RNase_II/RNase_R"/>
</dbReference>
<name>D2MM97_9FIRM</name>
<evidence type="ECO:0000256" key="2">
    <source>
        <dbReference type="ARBA" id="ARBA00004496"/>
    </source>
</evidence>
<dbReference type="InterPro" id="IPR040476">
    <property type="entry name" value="CSD2"/>
</dbReference>
<evidence type="ECO:0000256" key="7">
    <source>
        <dbReference type="ARBA" id="ARBA00022884"/>
    </source>
</evidence>
<comment type="catalytic activity">
    <reaction evidence="1 8">
        <text>Exonucleolytic cleavage in the 3'- to 5'-direction to yield nucleoside 5'-phosphates.</text>
        <dbReference type="EC" id="3.1.13.1"/>
    </reaction>
</comment>
<dbReference type="NCBIfam" id="TIGR02063">
    <property type="entry name" value="RNase_R"/>
    <property type="match status" value="1"/>
</dbReference>
<evidence type="ECO:0000256" key="6">
    <source>
        <dbReference type="ARBA" id="ARBA00022839"/>
    </source>
</evidence>
<evidence type="ECO:0000256" key="9">
    <source>
        <dbReference type="SAM" id="MobiDB-lite"/>
    </source>
</evidence>
<keyword evidence="3 8" id="KW-0963">Cytoplasm</keyword>
<comment type="function">
    <text evidence="8">3'-5' exoribonuclease that releases 5'-nucleoside monophosphates and is involved in maturation of structured RNAs.</text>
</comment>
<dbReference type="Pfam" id="PF08206">
    <property type="entry name" value="OB_RNB"/>
    <property type="match status" value="1"/>
</dbReference>
<reference evidence="12" key="1">
    <citation type="submission" date="2009-12" db="EMBL/GenBank/DDBJ databases">
        <title>Sequence of Clostridiales genomosp. BVAB3 str. UPII9-5.</title>
        <authorList>
            <person name="Madupu R."/>
            <person name="Durkin A.S."/>
            <person name="Torralba M."/>
            <person name="Methe B."/>
            <person name="Sutton G.G."/>
            <person name="Strausberg R.L."/>
            <person name="Nelson K.E."/>
        </authorList>
    </citation>
    <scope>NUCLEOTIDE SEQUENCE [LARGE SCALE GENOMIC DNA]</scope>
    <source>
        <strain evidence="12">W1219</strain>
    </source>
</reference>
<dbReference type="PANTHER" id="PTHR23355">
    <property type="entry name" value="RIBONUCLEASE"/>
    <property type="match status" value="1"/>
</dbReference>
<dbReference type="GO" id="GO:0005829">
    <property type="term" value="C:cytosol"/>
    <property type="evidence" value="ECO:0007669"/>
    <property type="project" value="TreeGrafter"/>
</dbReference>
<dbReference type="PROSITE" id="PS50126">
    <property type="entry name" value="S1"/>
    <property type="match status" value="1"/>
</dbReference>
<dbReference type="Proteomes" id="UP000005017">
    <property type="component" value="Unassembled WGS sequence"/>
</dbReference>
<dbReference type="Pfam" id="PF00575">
    <property type="entry name" value="S1"/>
    <property type="match status" value="1"/>
</dbReference>
<feature type="domain" description="S1 motif" evidence="10">
    <location>
        <begin position="615"/>
        <end position="695"/>
    </location>
</feature>
<comment type="subcellular location">
    <subcellularLocation>
        <location evidence="2 8">Cytoplasm</location>
    </subcellularLocation>
</comment>
<proteinExistence type="inferred from homology"/>
<dbReference type="Pfam" id="PF00773">
    <property type="entry name" value="RNB"/>
    <property type="match status" value="1"/>
</dbReference>
<evidence type="ECO:0000256" key="3">
    <source>
        <dbReference type="ARBA" id="ARBA00022490"/>
    </source>
</evidence>
<dbReference type="GO" id="GO:0003723">
    <property type="term" value="F:RNA binding"/>
    <property type="evidence" value="ECO:0007669"/>
    <property type="project" value="UniProtKB-UniRule"/>
</dbReference>
<dbReference type="InterPro" id="IPR003029">
    <property type="entry name" value="S1_domain"/>
</dbReference>
<dbReference type="CDD" id="cd04471">
    <property type="entry name" value="S1_RNase_R"/>
    <property type="match status" value="1"/>
</dbReference>
<dbReference type="SMART" id="SM00955">
    <property type="entry name" value="RNB"/>
    <property type="match status" value="1"/>
</dbReference>
<keyword evidence="4 8" id="KW-0540">Nuclease</keyword>
<dbReference type="HAMAP" id="MF_01895">
    <property type="entry name" value="RNase_R"/>
    <property type="match status" value="1"/>
</dbReference>
<dbReference type="eggNOG" id="COG0557">
    <property type="taxonomic scope" value="Bacteria"/>
</dbReference>
<evidence type="ECO:0000313" key="12">
    <source>
        <dbReference type="Proteomes" id="UP000005017"/>
    </source>
</evidence>
<dbReference type="Pfam" id="PF17876">
    <property type="entry name" value="CSD2"/>
    <property type="match status" value="1"/>
</dbReference>
<dbReference type="GO" id="GO:0008859">
    <property type="term" value="F:exoribonuclease II activity"/>
    <property type="evidence" value="ECO:0007669"/>
    <property type="project" value="UniProtKB-UniRule"/>
</dbReference>
<dbReference type="RefSeq" id="WP_006626518.1">
    <property type="nucleotide sequence ID" value="NZ_ADFR01000002.1"/>
</dbReference>
<evidence type="ECO:0000256" key="5">
    <source>
        <dbReference type="ARBA" id="ARBA00022801"/>
    </source>
</evidence>
<dbReference type="InterPro" id="IPR001900">
    <property type="entry name" value="RNase_II/R"/>
</dbReference>
<dbReference type="SUPFAM" id="SSF50249">
    <property type="entry name" value="Nucleic acid-binding proteins"/>
    <property type="match status" value="4"/>
</dbReference>
<gene>
    <name evidence="8 11" type="primary">rnr</name>
    <name evidence="11" type="ORF">HMPREF9013_0875</name>
</gene>
<dbReference type="OrthoDB" id="9764149at2"/>
<comment type="similarity">
    <text evidence="8">Belongs to the RNR ribonuclease family. RNase R subfamily.</text>
</comment>
<dbReference type="InterPro" id="IPR022966">
    <property type="entry name" value="RNase_II/R_CS"/>
</dbReference>
<dbReference type="STRING" id="679192.HMPREF9013_0875"/>
<dbReference type="SMART" id="SM00316">
    <property type="entry name" value="S1"/>
    <property type="match status" value="1"/>
</dbReference>
<feature type="region of interest" description="Disordered" evidence="9">
    <location>
        <begin position="726"/>
        <end position="759"/>
    </location>
</feature>
<dbReference type="PANTHER" id="PTHR23355:SF9">
    <property type="entry name" value="DIS3-LIKE EXONUCLEASE 2"/>
    <property type="match status" value="1"/>
</dbReference>
<keyword evidence="12" id="KW-1185">Reference proteome</keyword>
<dbReference type="InterPro" id="IPR013223">
    <property type="entry name" value="RNase_B_OB_dom"/>
</dbReference>
<dbReference type="GO" id="GO:0006402">
    <property type="term" value="P:mRNA catabolic process"/>
    <property type="evidence" value="ECO:0007669"/>
    <property type="project" value="TreeGrafter"/>
</dbReference>
<dbReference type="EMBL" id="ADFR01000002">
    <property type="protein sequence ID" value="EFC06173.1"/>
    <property type="molecule type" value="Genomic_DNA"/>
</dbReference>
<dbReference type="InterPro" id="IPR011805">
    <property type="entry name" value="RNase_R"/>
</dbReference>
<feature type="compositionally biased region" description="Basic residues" evidence="9">
    <location>
        <begin position="750"/>
        <end position="759"/>
    </location>
</feature>
<keyword evidence="5 8" id="KW-0378">Hydrolase</keyword>
<protein>
    <recommendedName>
        <fullName evidence="8">Ribonuclease R</fullName>
        <shortName evidence="8">RNase R</shortName>
        <ecNumber evidence="8">3.1.13.1</ecNumber>
    </recommendedName>
</protein>
<evidence type="ECO:0000256" key="4">
    <source>
        <dbReference type="ARBA" id="ARBA00022722"/>
    </source>
</evidence>
<dbReference type="Gene3D" id="2.40.50.140">
    <property type="entry name" value="Nucleic acid-binding proteins"/>
    <property type="match status" value="2"/>
</dbReference>
<organism evidence="11 12">
    <name type="scientific">Bulleidia extructa W1219</name>
    <dbReference type="NCBI Taxonomy" id="679192"/>
    <lineage>
        <taxon>Bacteria</taxon>
        <taxon>Bacillati</taxon>
        <taxon>Bacillota</taxon>
        <taxon>Erysipelotrichia</taxon>
        <taxon>Erysipelotrichales</taxon>
        <taxon>Erysipelotrichaceae</taxon>
        <taxon>Bulleidia</taxon>
    </lineage>
</organism>
<keyword evidence="7 8" id="KW-0694">RNA-binding</keyword>
<dbReference type="AlphaFoldDB" id="D2MM97"/>
<dbReference type="NCBIfam" id="TIGR00358">
    <property type="entry name" value="3_prime_RNase"/>
    <property type="match status" value="1"/>
</dbReference>
<evidence type="ECO:0000313" key="11">
    <source>
        <dbReference type="EMBL" id="EFC06173.1"/>
    </source>
</evidence>
<evidence type="ECO:0000256" key="1">
    <source>
        <dbReference type="ARBA" id="ARBA00001849"/>
    </source>
</evidence>
<dbReference type="InterPro" id="IPR050180">
    <property type="entry name" value="RNR_Ribonuclease"/>
</dbReference>
<evidence type="ECO:0000256" key="8">
    <source>
        <dbReference type="HAMAP-Rule" id="MF_01895"/>
    </source>
</evidence>
<sequence>MEELEKRILRYLQTEPRYKHTISHLLESFGMTSSADFIRLNHVLEKMEQEYFIFRNARNEFLTQSQAKVIEGRLSVNRMGVGFVDIEDKDSYRIEAPDLATAMNGDLVLIQALKILPFAKVIAIKERAKDTVVGTIFTKGKKVYLGLDDERLKERKVRLSYSKDFLPIDGLKVVGHITRYGDPLDVTVLKVIGHKDDPGTDIASILVDHEIPLEFPEEVLEELKSISQEVHPSQFIGRKDLRNQIFVTIDGDSSKDFDDAVSVEKDENGYHLWVSIADVSSYVQENTALDQEAQQRSFSTYVVDRVVPMLPHELSNGICSLNPQVDRLTLTCEMQISKQGEIVSYDVYPSVICSKRRMTYNKVNQILIGNESVIQEYADMGNFFEVLLDCADAIRHQRVDKGAINFEHPETGIDLDERGKPIHIYPKQRGVAEEIIEDCMIVANVSVAKYLKEYGIPGIYRVHEEPSAKRLKEYRHLAEILGKPFTLKTSNVQPKDVQQFLTSIQDENSAPILNMMMLRTMQKARYDIRDIGHFGLAEQDYLHFTSPIRRYPDLIVHRMLWKYMFGENQKKDKDWDNRRNREFAEHASIQERNCSDAEYACLDMKKAEYMQDHLGEYFDGIITGVTHFGFFVQLENTVEGLVQTRSIPGDYYLFHEDRSELVGKRNGVVYRVGQSVKVKVVAANKQKGNVDFELVLPRQKGQDFRLKKNLERHKREEKSFSYWDNPRDRKFKFHSSPPKRKKEKRESFAKKRRKKHSGH</sequence>
<comment type="caution">
    <text evidence="11">The sequence shown here is derived from an EMBL/GenBank/DDBJ whole genome shotgun (WGS) entry which is preliminary data.</text>
</comment>
<evidence type="ECO:0000259" key="10">
    <source>
        <dbReference type="PROSITE" id="PS50126"/>
    </source>
</evidence>